<accession>A0A7M1B3D2</accession>
<reference evidence="2 3" key="1">
    <citation type="submission" date="2019-06" db="EMBL/GenBank/DDBJ databases">
        <title>Sulfurimonas gotlandica sp. nov., a chemoautotrophic and psychrotolerant epsilonproteobacterium isolated from a pelagic redoxcline, and an emended description of the genus Sulfurimonas.</title>
        <authorList>
            <person name="Wang S."/>
            <person name="Jiang L."/>
            <person name="Shao Z."/>
        </authorList>
    </citation>
    <scope>NUCLEOTIDE SEQUENCE [LARGE SCALE GENOMIC DNA]</scope>
    <source>
        <strain evidence="2 3">S2-6</strain>
    </source>
</reference>
<dbReference type="Proteomes" id="UP000593719">
    <property type="component" value="Chromosome"/>
</dbReference>
<protein>
    <submittedName>
        <fullName evidence="2">Cytochrome C</fullName>
    </submittedName>
</protein>
<organism evidence="2 3">
    <name type="scientific">Sulfurimonas sediminis</name>
    <dbReference type="NCBI Taxonomy" id="2590020"/>
    <lineage>
        <taxon>Bacteria</taxon>
        <taxon>Pseudomonadati</taxon>
        <taxon>Campylobacterota</taxon>
        <taxon>Epsilonproteobacteria</taxon>
        <taxon>Campylobacterales</taxon>
        <taxon>Sulfurimonadaceae</taxon>
        <taxon>Sulfurimonas</taxon>
    </lineage>
</organism>
<evidence type="ECO:0000313" key="2">
    <source>
        <dbReference type="EMBL" id="QOP44224.1"/>
    </source>
</evidence>
<dbReference type="AlphaFoldDB" id="A0A7M1B3D2"/>
<evidence type="ECO:0000313" key="3">
    <source>
        <dbReference type="Proteomes" id="UP000593719"/>
    </source>
</evidence>
<keyword evidence="3" id="KW-1185">Reference proteome</keyword>
<evidence type="ECO:0000256" key="1">
    <source>
        <dbReference type="SAM" id="SignalP"/>
    </source>
</evidence>
<proteinExistence type="predicted"/>
<sequence>MKKMTSLLLAAAVAGSVFTTSATADASKGQRFYLKKLKICKKDGLKNGAVFAIKHDRKGWTSLKESGKLQEEWMKICPHGVKKIKKMKEKDVKNLYDFVWKYAADGEVPTCG</sequence>
<name>A0A7M1B3D2_9BACT</name>
<dbReference type="EMBL" id="CP041235">
    <property type="protein sequence ID" value="QOP44224.1"/>
    <property type="molecule type" value="Genomic_DNA"/>
</dbReference>
<dbReference type="RefSeq" id="WP_193150379.1">
    <property type="nucleotide sequence ID" value="NZ_CP041235.1"/>
</dbReference>
<gene>
    <name evidence="2" type="ORF">FJR45_09815</name>
</gene>
<feature type="signal peptide" evidence="1">
    <location>
        <begin position="1"/>
        <end position="24"/>
    </location>
</feature>
<dbReference type="KEGG" id="ssei:FJR45_09815"/>
<feature type="chain" id="PRO_5032580592" evidence="1">
    <location>
        <begin position="25"/>
        <end position="112"/>
    </location>
</feature>
<keyword evidence="1" id="KW-0732">Signal</keyword>